<sequence>MTSHSNTVFFLPSMGQKIIPKKNYQKLNLIRRKDLITPDMSARRKSELCYLDMPASAMAEVKAGEYQCYTCSLFGHVYEDCPDKGMKKREGFGDWRLVDNGIVYSVLALWPHLAVKTGVGVAREGAIEIDTVSSGKRDCVDLRIEHSGKRVASGALLVQGSDAKSKVPASCYDDAVFVDNDFAICVYGTERDSSCTIILEEYTQC</sequence>
<evidence type="ECO:0000313" key="5">
    <source>
        <dbReference type="Proteomes" id="UP000001072"/>
    </source>
</evidence>
<dbReference type="EMBL" id="GL883188">
    <property type="protein sequence ID" value="EGF98022.1"/>
    <property type="molecule type" value="Genomic_DNA"/>
</dbReference>
<dbReference type="GO" id="GO:0006397">
    <property type="term" value="P:mRNA processing"/>
    <property type="evidence" value="ECO:0007669"/>
    <property type="project" value="UniProtKB-KW"/>
</dbReference>
<dbReference type="KEGG" id="mlr:MELLADRAFT_113913"/>
<accession>F4SBF7</accession>
<evidence type="ECO:0000256" key="1">
    <source>
        <dbReference type="ARBA" id="ARBA00022664"/>
    </source>
</evidence>
<evidence type="ECO:0000256" key="2">
    <source>
        <dbReference type="PROSITE-ProRule" id="PRU00047"/>
    </source>
</evidence>
<keyword evidence="1" id="KW-0507">mRNA processing</keyword>
<protein>
    <recommendedName>
        <fullName evidence="3">CCHC-type domain-containing protein</fullName>
    </recommendedName>
</protein>
<dbReference type="RefSeq" id="XP_007418717.1">
    <property type="nucleotide sequence ID" value="XM_007418655.1"/>
</dbReference>
<dbReference type="InParanoid" id="F4SBF7"/>
<dbReference type="HOGENOM" id="CLU_1337782_0_0_1"/>
<dbReference type="SUPFAM" id="SSF57756">
    <property type="entry name" value="Retrovirus zinc finger-like domains"/>
    <property type="match status" value="1"/>
</dbReference>
<evidence type="ECO:0000313" key="4">
    <source>
        <dbReference type="EMBL" id="EGF98022.1"/>
    </source>
</evidence>
<evidence type="ECO:0000259" key="3">
    <source>
        <dbReference type="PROSITE" id="PS50158"/>
    </source>
</evidence>
<dbReference type="InterPro" id="IPR036875">
    <property type="entry name" value="Znf_CCHC_sf"/>
</dbReference>
<dbReference type="InterPro" id="IPR001878">
    <property type="entry name" value="Znf_CCHC"/>
</dbReference>
<keyword evidence="2" id="KW-0862">Zinc</keyword>
<feature type="domain" description="CCHC-type" evidence="3">
    <location>
        <begin position="68"/>
        <end position="83"/>
    </location>
</feature>
<dbReference type="VEuPathDB" id="FungiDB:MELLADRAFT_113913"/>
<reference evidence="5" key="1">
    <citation type="journal article" date="2011" name="Proc. Natl. Acad. Sci. U.S.A.">
        <title>Obligate biotrophy features unraveled by the genomic analysis of rust fungi.</title>
        <authorList>
            <person name="Duplessis S."/>
            <person name="Cuomo C.A."/>
            <person name="Lin Y.-C."/>
            <person name="Aerts A."/>
            <person name="Tisserant E."/>
            <person name="Veneault-Fourrey C."/>
            <person name="Joly D.L."/>
            <person name="Hacquard S."/>
            <person name="Amselem J."/>
            <person name="Cantarel B.L."/>
            <person name="Chiu R."/>
            <person name="Coutinho P.M."/>
            <person name="Feau N."/>
            <person name="Field M."/>
            <person name="Frey P."/>
            <person name="Gelhaye E."/>
            <person name="Goldberg J."/>
            <person name="Grabherr M.G."/>
            <person name="Kodira C.D."/>
            <person name="Kohler A."/>
            <person name="Kuees U."/>
            <person name="Lindquist E.A."/>
            <person name="Lucas S.M."/>
            <person name="Mago R."/>
            <person name="Mauceli E."/>
            <person name="Morin E."/>
            <person name="Murat C."/>
            <person name="Pangilinan J.L."/>
            <person name="Park R."/>
            <person name="Pearson M."/>
            <person name="Quesneville H."/>
            <person name="Rouhier N."/>
            <person name="Sakthikumar S."/>
            <person name="Salamov A.A."/>
            <person name="Schmutz J."/>
            <person name="Selles B."/>
            <person name="Shapiro H."/>
            <person name="Tanguay P."/>
            <person name="Tuskan G.A."/>
            <person name="Henrissat B."/>
            <person name="Van de Peer Y."/>
            <person name="Rouze P."/>
            <person name="Ellis J.G."/>
            <person name="Dodds P.N."/>
            <person name="Schein J.E."/>
            <person name="Zhong S."/>
            <person name="Hamelin R.C."/>
            <person name="Grigoriev I.V."/>
            <person name="Szabo L.J."/>
            <person name="Martin F."/>
        </authorList>
    </citation>
    <scope>NUCLEOTIDE SEQUENCE [LARGE SCALE GENOMIC DNA]</scope>
    <source>
        <strain evidence="5">98AG31 / pathotype 3-4-7</strain>
    </source>
</reference>
<keyword evidence="2" id="KW-0863">Zinc-finger</keyword>
<name>F4SBF7_MELLP</name>
<dbReference type="GO" id="GO:0008270">
    <property type="term" value="F:zinc ion binding"/>
    <property type="evidence" value="ECO:0007669"/>
    <property type="project" value="UniProtKB-KW"/>
</dbReference>
<gene>
    <name evidence="4" type="ORF">MELLADRAFT_113913</name>
</gene>
<dbReference type="AlphaFoldDB" id="F4SBF7"/>
<dbReference type="GeneID" id="18925136"/>
<dbReference type="GO" id="GO:0003676">
    <property type="term" value="F:nucleic acid binding"/>
    <property type="evidence" value="ECO:0007669"/>
    <property type="project" value="InterPro"/>
</dbReference>
<dbReference type="Proteomes" id="UP000001072">
    <property type="component" value="Unassembled WGS sequence"/>
</dbReference>
<dbReference type="OrthoDB" id="10434935at2759"/>
<keyword evidence="2" id="KW-0479">Metal-binding</keyword>
<organism evidence="5">
    <name type="scientific">Melampsora larici-populina (strain 98AG31 / pathotype 3-4-7)</name>
    <name type="common">Poplar leaf rust fungus</name>
    <dbReference type="NCBI Taxonomy" id="747676"/>
    <lineage>
        <taxon>Eukaryota</taxon>
        <taxon>Fungi</taxon>
        <taxon>Dikarya</taxon>
        <taxon>Basidiomycota</taxon>
        <taxon>Pucciniomycotina</taxon>
        <taxon>Pucciniomycetes</taxon>
        <taxon>Pucciniales</taxon>
        <taxon>Melampsoraceae</taxon>
        <taxon>Melampsora</taxon>
    </lineage>
</organism>
<proteinExistence type="predicted"/>
<keyword evidence="5" id="KW-1185">Reference proteome</keyword>
<dbReference type="PROSITE" id="PS50158">
    <property type="entry name" value="ZF_CCHC"/>
    <property type="match status" value="1"/>
</dbReference>